<gene>
    <name evidence="1 3" type="primary">Pold2</name>
    <name evidence="1" type="ORF">rCG_35869</name>
</gene>
<evidence type="ECO:0000313" key="3">
    <source>
        <dbReference type="RGD" id="1304954"/>
    </source>
</evidence>
<dbReference type="EMBL" id="CH473963">
    <property type="protein sequence ID" value="EDM00319.1"/>
    <property type="molecule type" value="Genomic_DNA"/>
</dbReference>
<dbReference type="RGD" id="1304954">
    <property type="gene designation" value="Pold2"/>
</dbReference>
<proteinExistence type="predicted"/>
<evidence type="ECO:0000313" key="1">
    <source>
        <dbReference type="EMBL" id="EDM00319.1"/>
    </source>
</evidence>
<evidence type="ECO:0000313" key="2">
    <source>
        <dbReference type="Proteomes" id="UP000234681"/>
    </source>
</evidence>
<reference evidence="2" key="1">
    <citation type="submission" date="2005-09" db="EMBL/GenBank/DDBJ databases">
        <authorList>
            <person name="Mural R.J."/>
            <person name="Li P.W."/>
            <person name="Adams M.D."/>
            <person name="Amanatides P.G."/>
            <person name="Baden-Tillson H."/>
            <person name="Barnstead M."/>
            <person name="Chin S.H."/>
            <person name="Dew I."/>
            <person name="Evans C.A."/>
            <person name="Ferriera S."/>
            <person name="Flanigan M."/>
            <person name="Fosler C."/>
            <person name="Glodek A."/>
            <person name="Gu Z."/>
            <person name="Holt R.A."/>
            <person name="Jennings D."/>
            <person name="Kraft C.L."/>
            <person name="Lu F."/>
            <person name="Nguyen T."/>
            <person name="Nusskern D.R."/>
            <person name="Pfannkoch C.M."/>
            <person name="Sitter C."/>
            <person name="Sutton G.G."/>
            <person name="Venter J.C."/>
            <person name="Wang Z."/>
            <person name="Woodage T."/>
            <person name="Zheng X.H."/>
            <person name="Zhong F."/>
        </authorList>
    </citation>
    <scope>NUCLEOTIDE SEQUENCE [LARGE SCALE GENOMIC DNA]</scope>
    <source>
        <strain>BN</strain>
        <strain evidence="2">Sprague-Dawley</strain>
    </source>
</reference>
<name>A6IKQ6_RAT</name>
<protein>
    <submittedName>
        <fullName evidence="1">Polymerase (DNA directed), delta 2, regulatory subunit, isoform CRA_d</fullName>
    </submittedName>
</protein>
<accession>A6IKQ6</accession>
<organism evidence="1 2">
    <name type="scientific">Rattus norvegicus</name>
    <name type="common">Rat</name>
    <dbReference type="NCBI Taxonomy" id="10116"/>
    <lineage>
        <taxon>Eukaryota</taxon>
        <taxon>Metazoa</taxon>
        <taxon>Chordata</taxon>
        <taxon>Craniata</taxon>
        <taxon>Vertebrata</taxon>
        <taxon>Euteleostomi</taxon>
        <taxon>Mammalia</taxon>
        <taxon>Eutheria</taxon>
        <taxon>Euarchontoglires</taxon>
        <taxon>Glires</taxon>
        <taxon>Rodentia</taxon>
        <taxon>Myomorpha</taxon>
        <taxon>Muroidea</taxon>
        <taxon>Muridae</taxon>
        <taxon>Murinae</taxon>
        <taxon>Rattus</taxon>
    </lineage>
</organism>
<sequence>MPSRLLLRQHSQLWL</sequence>
<dbReference type="Proteomes" id="UP000234681">
    <property type="component" value="Chromosome 14"/>
</dbReference>